<evidence type="ECO:0000313" key="1">
    <source>
        <dbReference type="Proteomes" id="UP000694844"/>
    </source>
</evidence>
<dbReference type="AlphaFoldDB" id="A0A8B8BDS1"/>
<protein>
    <submittedName>
        <fullName evidence="2">Uncharacterized protein LOC111109355</fullName>
    </submittedName>
</protein>
<reference evidence="2" key="1">
    <citation type="submission" date="2025-08" db="UniProtKB">
        <authorList>
            <consortium name="RefSeq"/>
        </authorList>
    </citation>
    <scope>IDENTIFICATION</scope>
    <source>
        <tissue evidence="2">Whole sample</tissue>
    </source>
</reference>
<evidence type="ECO:0000313" key="2">
    <source>
        <dbReference type="RefSeq" id="XP_022301141.1"/>
    </source>
</evidence>
<dbReference type="RefSeq" id="XP_022301141.1">
    <property type="nucleotide sequence ID" value="XM_022445433.1"/>
</dbReference>
<organism evidence="1 2">
    <name type="scientific">Crassostrea virginica</name>
    <name type="common">Eastern oyster</name>
    <dbReference type="NCBI Taxonomy" id="6565"/>
    <lineage>
        <taxon>Eukaryota</taxon>
        <taxon>Metazoa</taxon>
        <taxon>Spiralia</taxon>
        <taxon>Lophotrochozoa</taxon>
        <taxon>Mollusca</taxon>
        <taxon>Bivalvia</taxon>
        <taxon>Autobranchia</taxon>
        <taxon>Pteriomorphia</taxon>
        <taxon>Ostreida</taxon>
        <taxon>Ostreoidea</taxon>
        <taxon>Ostreidae</taxon>
        <taxon>Crassostrea</taxon>
    </lineage>
</organism>
<sequence length="191" mass="22320">MASVDQTKTACNILDGSQSFLGLLRTYFEYFVKFSSLEVLVKSRGPYVVKTEIILQTAERKLLEKDHVVYFKTGRRESIRKYLEDMKKILIVAYVATVAVSKSEFTEKEAKLMDKMWKKTTENVAKLEIKAQLDEVLGNTDEVKYNISRLQKRIEKKNRSGKEGENFIFKKRKPHLVRFVRFVAKNLRLLD</sequence>
<keyword evidence="1" id="KW-1185">Reference proteome</keyword>
<name>A0A8B8BDS1_CRAVI</name>
<dbReference type="OrthoDB" id="10421232at2759"/>
<dbReference type="KEGG" id="cvn:111109355"/>
<gene>
    <name evidence="2" type="primary">LOC111109355</name>
</gene>
<accession>A0A8B8BDS1</accession>
<dbReference type="Proteomes" id="UP000694844">
    <property type="component" value="Chromosome 8"/>
</dbReference>
<dbReference type="GeneID" id="111109355"/>
<proteinExistence type="predicted"/>